<dbReference type="EMBL" id="JBBNAG010000007">
    <property type="protein sequence ID" value="KAK9118841.1"/>
    <property type="molecule type" value="Genomic_DNA"/>
</dbReference>
<dbReference type="AlphaFoldDB" id="A0AAP0NWF1"/>
<accession>A0AAP0NWF1</accession>
<comment type="caution">
    <text evidence="1">The sequence shown here is derived from an EMBL/GenBank/DDBJ whole genome shotgun (WGS) entry which is preliminary data.</text>
</comment>
<name>A0AAP0NWF1_9MAGN</name>
<reference evidence="1 2" key="1">
    <citation type="submission" date="2024-01" db="EMBL/GenBank/DDBJ databases">
        <title>Genome assemblies of Stephania.</title>
        <authorList>
            <person name="Yang L."/>
        </authorList>
    </citation>
    <scope>NUCLEOTIDE SEQUENCE [LARGE SCALE GENOMIC DNA]</scope>
    <source>
        <strain evidence="1">JXDWG</strain>
        <tissue evidence="1">Leaf</tissue>
    </source>
</reference>
<dbReference type="Proteomes" id="UP001419268">
    <property type="component" value="Unassembled WGS sequence"/>
</dbReference>
<organism evidence="1 2">
    <name type="scientific">Stephania cephalantha</name>
    <dbReference type="NCBI Taxonomy" id="152367"/>
    <lineage>
        <taxon>Eukaryota</taxon>
        <taxon>Viridiplantae</taxon>
        <taxon>Streptophyta</taxon>
        <taxon>Embryophyta</taxon>
        <taxon>Tracheophyta</taxon>
        <taxon>Spermatophyta</taxon>
        <taxon>Magnoliopsida</taxon>
        <taxon>Ranunculales</taxon>
        <taxon>Menispermaceae</taxon>
        <taxon>Menispermoideae</taxon>
        <taxon>Cissampelideae</taxon>
        <taxon>Stephania</taxon>
    </lineage>
</organism>
<protein>
    <submittedName>
        <fullName evidence="1">Uncharacterized protein</fullName>
    </submittedName>
</protein>
<gene>
    <name evidence="1" type="ORF">Scep_016934</name>
</gene>
<evidence type="ECO:0000313" key="2">
    <source>
        <dbReference type="Proteomes" id="UP001419268"/>
    </source>
</evidence>
<evidence type="ECO:0000313" key="1">
    <source>
        <dbReference type="EMBL" id="KAK9118841.1"/>
    </source>
</evidence>
<proteinExistence type="predicted"/>
<sequence>MQPELVRRCDEHTQATPDQLIDEEQLYCDVVGECPKGRVYGLRLHAKRKRTYEDPDVSTSRESMVRCSKFDVVLQRLAQFKDFVQS</sequence>
<keyword evidence="2" id="KW-1185">Reference proteome</keyword>